<dbReference type="EMBL" id="SGPJ01000101">
    <property type="protein sequence ID" value="THG98868.1"/>
    <property type="molecule type" value="Genomic_DNA"/>
</dbReference>
<dbReference type="AlphaFoldDB" id="A0A4S4KKB2"/>
<gene>
    <name evidence="2" type="ORF">EW026_g3379</name>
</gene>
<evidence type="ECO:0000259" key="1">
    <source>
        <dbReference type="Pfam" id="PF19259"/>
    </source>
</evidence>
<comment type="caution">
    <text evidence="2">The sequence shown here is derived from an EMBL/GenBank/DDBJ whole genome shotgun (WGS) entry which is preliminary data.</text>
</comment>
<dbReference type="Pfam" id="PF19259">
    <property type="entry name" value="Ty3_capsid"/>
    <property type="match status" value="1"/>
</dbReference>
<sequence>MEDLQDFVNFTDQGQTPYFNVHAMMNAVIALGRHQGQFAEYQARANGLLDTLTQRLVDPQSQPRPPLPTGQVRFHKPRVFNGKAEEVVPFLREIKNAVHLQRRVLLDDYDKVIYMSTYLKDGSPSSWYNALDVRRSPLLFNFEGFVEDFKHHFEDSDLVSSSLRKLENLHQTGAASSYASRFKELLVYLDLSEQTKIAMFHENLKSDVKDLLITITPSKIFDVYINQVVMVDNRLHE</sequence>
<keyword evidence="3" id="KW-1185">Reference proteome</keyword>
<feature type="domain" description="Ty3 transposon capsid-like protein" evidence="1">
    <location>
        <begin position="76"/>
        <end position="220"/>
    </location>
</feature>
<proteinExistence type="predicted"/>
<reference evidence="2 3" key="1">
    <citation type="submission" date="2019-02" db="EMBL/GenBank/DDBJ databases">
        <title>Genome sequencing of the rare red list fungi Phlebia centrifuga.</title>
        <authorList>
            <person name="Buettner E."/>
            <person name="Kellner H."/>
        </authorList>
    </citation>
    <scope>NUCLEOTIDE SEQUENCE [LARGE SCALE GENOMIC DNA]</scope>
    <source>
        <strain evidence="2 3">DSM 108282</strain>
    </source>
</reference>
<feature type="non-terminal residue" evidence="2">
    <location>
        <position position="237"/>
    </location>
</feature>
<dbReference type="InterPro" id="IPR045358">
    <property type="entry name" value="Ty3_capsid"/>
</dbReference>
<name>A0A4S4KKB2_9APHY</name>
<evidence type="ECO:0000313" key="3">
    <source>
        <dbReference type="Proteomes" id="UP000309038"/>
    </source>
</evidence>
<protein>
    <recommendedName>
        <fullName evidence="1">Ty3 transposon capsid-like protein domain-containing protein</fullName>
    </recommendedName>
</protein>
<evidence type="ECO:0000313" key="2">
    <source>
        <dbReference type="EMBL" id="THG98868.1"/>
    </source>
</evidence>
<dbReference type="Proteomes" id="UP000309038">
    <property type="component" value="Unassembled WGS sequence"/>
</dbReference>
<accession>A0A4S4KKB2</accession>
<organism evidence="2 3">
    <name type="scientific">Hermanssonia centrifuga</name>
    <dbReference type="NCBI Taxonomy" id="98765"/>
    <lineage>
        <taxon>Eukaryota</taxon>
        <taxon>Fungi</taxon>
        <taxon>Dikarya</taxon>
        <taxon>Basidiomycota</taxon>
        <taxon>Agaricomycotina</taxon>
        <taxon>Agaricomycetes</taxon>
        <taxon>Polyporales</taxon>
        <taxon>Meruliaceae</taxon>
        <taxon>Hermanssonia</taxon>
    </lineage>
</organism>